<comment type="cofactor">
    <cofactor evidence="1">
        <name>Mn(2+)</name>
        <dbReference type="ChEBI" id="CHEBI:29035"/>
    </cofactor>
</comment>
<dbReference type="PANTHER" id="PTHR43250:SF2">
    <property type="entry name" value="EXODEOXYRIBONUCLEASE III"/>
    <property type="match status" value="1"/>
</dbReference>
<keyword evidence="9" id="KW-1185">Reference proteome</keyword>
<dbReference type="InterPro" id="IPR004808">
    <property type="entry name" value="AP_endonuc_1"/>
</dbReference>
<evidence type="ECO:0000256" key="4">
    <source>
        <dbReference type="ARBA" id="ARBA00022723"/>
    </source>
</evidence>
<dbReference type="GO" id="GO:0008311">
    <property type="term" value="F:double-stranded DNA 3'-5' DNA exonuclease activity"/>
    <property type="evidence" value="ECO:0007669"/>
    <property type="project" value="UniProtKB-EC"/>
</dbReference>
<dbReference type="EMBL" id="CP065725">
    <property type="protein sequence ID" value="QPT41453.1"/>
    <property type="molecule type" value="Genomic_DNA"/>
</dbReference>
<evidence type="ECO:0000256" key="6">
    <source>
        <dbReference type="ARBA" id="ARBA00022842"/>
    </source>
</evidence>
<dbReference type="NCBIfam" id="TIGR00633">
    <property type="entry name" value="xth"/>
    <property type="match status" value="1"/>
</dbReference>
<protein>
    <submittedName>
        <fullName evidence="8">Exodeoxyribonuclease III</fullName>
        <ecNumber evidence="8">3.1.11.2</ecNumber>
    </submittedName>
</protein>
<dbReference type="SUPFAM" id="SSF56219">
    <property type="entry name" value="DNase I-like"/>
    <property type="match status" value="1"/>
</dbReference>
<name>A0A7T3BTA2_9BURK</name>
<dbReference type="PROSITE" id="PS51435">
    <property type="entry name" value="AP_NUCLEASE_F1_4"/>
    <property type="match status" value="1"/>
</dbReference>
<dbReference type="InterPro" id="IPR020848">
    <property type="entry name" value="AP_endonuclease_F1_CS"/>
</dbReference>
<keyword evidence="4" id="KW-0479">Metal-binding</keyword>
<dbReference type="CDD" id="cd09086">
    <property type="entry name" value="ExoIII-like_AP-endo"/>
    <property type="match status" value="1"/>
</dbReference>
<reference evidence="8 9" key="1">
    <citation type="submission" date="2020-12" db="EMBL/GenBank/DDBJ databases">
        <title>FDA dAtabase for Regulatory Grade micrObial Sequences (FDA-ARGOS): Supporting development and validation of Infectious Disease Dx tests.</title>
        <authorList>
            <person name="Sproer C."/>
            <person name="Gronow S."/>
            <person name="Severitt S."/>
            <person name="Schroder I."/>
            <person name="Tallon L."/>
            <person name="Sadzewicz L."/>
            <person name="Zhao X."/>
            <person name="Boylan J."/>
            <person name="Ott S."/>
            <person name="Bowen H."/>
            <person name="Vavikolanu K."/>
            <person name="Mehta A."/>
            <person name="Aluvathingal J."/>
            <person name="Nadendla S."/>
            <person name="Lowell S."/>
            <person name="Myers T."/>
            <person name="Yan Y."/>
            <person name="Sichtig H."/>
        </authorList>
    </citation>
    <scope>NUCLEOTIDE SEQUENCE [LARGE SCALE GENOMIC DNA]</scope>
    <source>
        <strain evidence="8 9">FDAARGOS_872</strain>
    </source>
</reference>
<dbReference type="InterPro" id="IPR037493">
    <property type="entry name" value="ExoIII-like"/>
</dbReference>
<dbReference type="PROSITE" id="PS00728">
    <property type="entry name" value="AP_NUCLEASE_F1_3"/>
    <property type="match status" value="1"/>
</dbReference>
<keyword evidence="5 8" id="KW-0378">Hydrolase</keyword>
<organism evidence="8 9">
    <name type="scientific">Oligella ureolytica</name>
    <dbReference type="NCBI Taxonomy" id="90244"/>
    <lineage>
        <taxon>Bacteria</taxon>
        <taxon>Pseudomonadati</taxon>
        <taxon>Pseudomonadota</taxon>
        <taxon>Betaproteobacteria</taxon>
        <taxon>Burkholderiales</taxon>
        <taxon>Alcaligenaceae</taxon>
        <taxon>Oligella</taxon>
    </lineage>
</organism>
<accession>A0A7T3BTA2</accession>
<keyword evidence="6" id="KW-0460">Magnesium</keyword>
<proteinExistence type="inferred from homology"/>
<dbReference type="NCBIfam" id="TIGR00195">
    <property type="entry name" value="exoDNase_III"/>
    <property type="match status" value="1"/>
</dbReference>
<dbReference type="InterPro" id="IPR036691">
    <property type="entry name" value="Endo/exonu/phosph_ase_sf"/>
</dbReference>
<dbReference type="InterPro" id="IPR005135">
    <property type="entry name" value="Endo/exonuclease/phosphatase"/>
</dbReference>
<dbReference type="Proteomes" id="UP000594903">
    <property type="component" value="Chromosome"/>
</dbReference>
<dbReference type="RefSeq" id="WP_026253671.1">
    <property type="nucleotide sequence ID" value="NZ_CP065725.1"/>
</dbReference>
<evidence type="ECO:0000313" key="8">
    <source>
        <dbReference type="EMBL" id="QPT41453.1"/>
    </source>
</evidence>
<evidence type="ECO:0000259" key="7">
    <source>
        <dbReference type="Pfam" id="PF03372"/>
    </source>
</evidence>
<evidence type="ECO:0000256" key="3">
    <source>
        <dbReference type="ARBA" id="ARBA00007092"/>
    </source>
</evidence>
<gene>
    <name evidence="8" type="primary">xth</name>
    <name evidence="8" type="ORF">I6G29_12095</name>
</gene>
<evidence type="ECO:0000313" key="9">
    <source>
        <dbReference type="Proteomes" id="UP000594903"/>
    </source>
</evidence>
<comment type="similarity">
    <text evidence="3">Belongs to the DNA repair enzymes AP/ExoA family.</text>
</comment>
<comment type="cofactor">
    <cofactor evidence="2">
        <name>Mg(2+)</name>
        <dbReference type="ChEBI" id="CHEBI:18420"/>
    </cofactor>
</comment>
<dbReference type="PANTHER" id="PTHR43250">
    <property type="entry name" value="EXODEOXYRIBONUCLEASE III"/>
    <property type="match status" value="1"/>
</dbReference>
<evidence type="ECO:0000256" key="5">
    <source>
        <dbReference type="ARBA" id="ARBA00022801"/>
    </source>
</evidence>
<sequence>MMIATWNVNSLKIRLPQVIDWLKENPVDFLCLQELKQDNEFFDLAAFEEIGYTACWSGQKTYNGVAIISRTKGKDVVRNNPLFEDAQQRLIASTYDSEQGPIRVINVYCPNGSAVDSDKYVYKLAWYKELTNFLKSEMSTYQHVILTGDFNIAPEDRDVHEGYKGDILISPPERKALQELIDLGLHDAFRLFEQEEKSFSWWDYRMMGFRRNAGLRIDHILISDSLKQICEACWIDKEPRRLERPSDHTPVVADIKWDLIT</sequence>
<feature type="domain" description="Endonuclease/exonuclease/phosphatase" evidence="7">
    <location>
        <begin position="4"/>
        <end position="248"/>
    </location>
</feature>
<dbReference type="Gene3D" id="3.60.10.10">
    <property type="entry name" value="Endonuclease/exonuclease/phosphatase"/>
    <property type="match status" value="1"/>
</dbReference>
<evidence type="ECO:0000256" key="2">
    <source>
        <dbReference type="ARBA" id="ARBA00001946"/>
    </source>
</evidence>
<dbReference type="EC" id="3.1.11.2" evidence="8"/>
<dbReference type="Pfam" id="PF03372">
    <property type="entry name" value="Exo_endo_phos"/>
    <property type="match status" value="1"/>
</dbReference>
<evidence type="ECO:0000256" key="1">
    <source>
        <dbReference type="ARBA" id="ARBA00001936"/>
    </source>
</evidence>